<keyword evidence="11 18" id="KW-1133">Transmembrane helix</keyword>
<evidence type="ECO:0000256" key="14">
    <source>
        <dbReference type="ARBA" id="ARBA00034036"/>
    </source>
</evidence>
<evidence type="ECO:0000256" key="16">
    <source>
        <dbReference type="PIRSR" id="PIRSR606539-2"/>
    </source>
</evidence>
<dbReference type="PANTHER" id="PTHR24092:SF5">
    <property type="entry name" value="PHOSPHOLIPID-TRANSPORTING ATPASE"/>
    <property type="match status" value="1"/>
</dbReference>
<dbReference type="Gene3D" id="3.40.1110.10">
    <property type="entry name" value="Calcium-transporting ATPase, cytoplasmic domain N"/>
    <property type="match status" value="1"/>
</dbReference>
<dbReference type="EMBL" id="JAAUHK010000195">
    <property type="protein sequence ID" value="KAF4640472.1"/>
    <property type="molecule type" value="Genomic_DNA"/>
</dbReference>
<dbReference type="SFLD" id="SFLDF00027">
    <property type="entry name" value="p-type_atpase"/>
    <property type="match status" value="1"/>
</dbReference>
<keyword evidence="6 17" id="KW-0479">Metal-binding</keyword>
<dbReference type="EMBL" id="MT268299">
    <property type="protein sequence ID" value="QQO74598.1"/>
    <property type="molecule type" value="mRNA"/>
</dbReference>
<feature type="binding site" evidence="16">
    <location>
        <position position="888"/>
    </location>
    <ligand>
        <name>ATP</name>
        <dbReference type="ChEBI" id="CHEBI:30616"/>
    </ligand>
</feature>
<evidence type="ECO:0000256" key="15">
    <source>
        <dbReference type="PIRSR" id="PIRSR606539-1"/>
    </source>
</evidence>
<keyword evidence="4" id="KW-0813">Transport</keyword>
<dbReference type="SMR" id="A0A7J6K1J4"/>
<dbReference type="Proteomes" id="UP000557509">
    <property type="component" value="Unassembled WGS sequence"/>
</dbReference>
<evidence type="ECO:0000313" key="23">
    <source>
        <dbReference type="EMBL" id="QQO74598.1"/>
    </source>
</evidence>
<feature type="transmembrane region" description="Helical" evidence="18">
    <location>
        <begin position="244"/>
        <end position="263"/>
    </location>
</feature>
<feature type="binding site" evidence="17">
    <location>
        <position position="596"/>
    </location>
    <ligand>
        <name>Mg(2+)</name>
        <dbReference type="ChEBI" id="CHEBI:18420"/>
    </ligand>
</feature>
<comment type="cofactor">
    <cofactor evidence="1 17">
        <name>Mg(2+)</name>
        <dbReference type="ChEBI" id="CHEBI:18420"/>
    </cofactor>
</comment>
<comment type="subcellular location">
    <subcellularLocation>
        <location evidence="2">Endomembrane system</location>
        <topology evidence="2">Multi-pass membrane protein</topology>
    </subcellularLocation>
    <subcellularLocation>
        <location evidence="18">Membrane</location>
        <topology evidence="18">Multi-pass membrane protein</topology>
    </subcellularLocation>
</comment>
<dbReference type="SUPFAM" id="SSF81660">
    <property type="entry name" value="Metal cation-transporting ATPase, ATP-binding domain N"/>
    <property type="match status" value="1"/>
</dbReference>
<dbReference type="SUPFAM" id="SSF81653">
    <property type="entry name" value="Calcium ATPase, transduction domain A"/>
    <property type="match status" value="1"/>
</dbReference>
<dbReference type="PRINTS" id="PR00119">
    <property type="entry name" value="CATATPASE"/>
</dbReference>
<dbReference type="InterPro" id="IPR023214">
    <property type="entry name" value="HAD_sf"/>
</dbReference>
<feature type="binding site" evidence="17">
    <location>
        <position position="1002"/>
    </location>
    <ligand>
        <name>Mg(2+)</name>
        <dbReference type="ChEBI" id="CHEBI:18420"/>
    </ligand>
</feature>
<keyword evidence="7 16" id="KW-0547">Nucleotide-binding</keyword>
<keyword evidence="12" id="KW-0445">Lipid transport</keyword>
<feature type="active site" description="4-aspartylphosphate intermediate" evidence="15">
    <location>
        <position position="596"/>
    </location>
</feature>
<feature type="transmembrane region" description="Helical" evidence="18">
    <location>
        <begin position="1064"/>
        <end position="1089"/>
    </location>
</feature>
<dbReference type="InterPro" id="IPR032631">
    <property type="entry name" value="P-type_ATPase_N"/>
</dbReference>
<dbReference type="Pfam" id="PF16212">
    <property type="entry name" value="PhoLip_ATPase_C"/>
    <property type="match status" value="1"/>
</dbReference>
<evidence type="ECO:0000313" key="24">
    <source>
        <dbReference type="Proteomes" id="UP000557509"/>
    </source>
</evidence>
<dbReference type="GO" id="GO:0006897">
    <property type="term" value="P:endocytosis"/>
    <property type="evidence" value="ECO:0007669"/>
    <property type="project" value="TreeGrafter"/>
</dbReference>
<feature type="binding site" evidence="17">
    <location>
        <position position="598"/>
    </location>
    <ligand>
        <name>Mg(2+)</name>
        <dbReference type="ChEBI" id="CHEBI:18420"/>
    </ligand>
</feature>
<feature type="transmembrane region" description="Helical" evidence="18">
    <location>
        <begin position="535"/>
        <end position="563"/>
    </location>
</feature>
<feature type="binding site" evidence="16">
    <location>
        <position position="807"/>
    </location>
    <ligand>
        <name>ATP</name>
        <dbReference type="ChEBI" id="CHEBI:30616"/>
    </ligand>
</feature>
<dbReference type="Gene3D" id="3.40.50.1000">
    <property type="entry name" value="HAD superfamily/HAD-like"/>
    <property type="match status" value="1"/>
</dbReference>
<feature type="transmembrane region" description="Helical" evidence="18">
    <location>
        <begin position="1217"/>
        <end position="1238"/>
    </location>
</feature>
<name>A0A7J6K1J4_TOXGO</name>
<feature type="binding site" evidence="16">
    <location>
        <position position="596"/>
    </location>
    <ligand>
        <name>ATP</name>
        <dbReference type="ChEBI" id="CHEBI:30616"/>
    </ligand>
</feature>
<evidence type="ECO:0000256" key="13">
    <source>
        <dbReference type="ARBA" id="ARBA00023136"/>
    </source>
</evidence>
<feature type="binding site" evidence="16">
    <location>
        <position position="598"/>
    </location>
    <ligand>
        <name>ATP</name>
        <dbReference type="ChEBI" id="CHEBI:30616"/>
    </ligand>
</feature>
<keyword evidence="8 16" id="KW-0067">ATP-binding</keyword>
<evidence type="ECO:0000259" key="20">
    <source>
        <dbReference type="Pfam" id="PF16209"/>
    </source>
</evidence>
<feature type="binding site" evidence="16">
    <location>
        <position position="752"/>
    </location>
    <ligand>
        <name>ATP</name>
        <dbReference type="ChEBI" id="CHEBI:30616"/>
    </ligand>
</feature>
<dbReference type="Gene3D" id="2.70.150.10">
    <property type="entry name" value="Calcium-transporting ATPase, cytoplasmic transduction domain A"/>
    <property type="match status" value="1"/>
</dbReference>
<feature type="transmembrane region" description="Helical" evidence="18">
    <location>
        <begin position="511"/>
        <end position="529"/>
    </location>
</feature>
<dbReference type="SFLD" id="SFLDG00002">
    <property type="entry name" value="C1.7:_P-type_atpase_like"/>
    <property type="match status" value="1"/>
</dbReference>
<dbReference type="InterPro" id="IPR023298">
    <property type="entry name" value="ATPase_P-typ_TM_dom_sf"/>
</dbReference>
<dbReference type="InterPro" id="IPR036412">
    <property type="entry name" value="HAD-like_sf"/>
</dbReference>
<keyword evidence="24" id="KW-1185">Reference proteome</keyword>
<dbReference type="NCBIfam" id="TIGR01494">
    <property type="entry name" value="ATPase_P-type"/>
    <property type="match status" value="2"/>
</dbReference>
<evidence type="ECO:0000256" key="5">
    <source>
        <dbReference type="ARBA" id="ARBA00022692"/>
    </source>
</evidence>
<feature type="binding site" evidence="16">
    <location>
        <position position="978"/>
    </location>
    <ligand>
        <name>ATP</name>
        <dbReference type="ChEBI" id="CHEBI:30616"/>
    </ligand>
</feature>
<reference evidence="23" key="2">
    <citation type="submission" date="2020-03" db="EMBL/GenBank/DDBJ databases">
        <authorList>
            <person name="Chen K."/>
            <person name="Gupta N."/>
        </authorList>
    </citation>
    <scope>NUCLEOTIDE SEQUENCE</scope>
</reference>
<feature type="binding site" evidence="17">
    <location>
        <position position="998"/>
    </location>
    <ligand>
        <name>Mg(2+)</name>
        <dbReference type="ChEBI" id="CHEBI:18420"/>
    </ligand>
</feature>
<reference evidence="22 24" key="1">
    <citation type="submission" date="2020-03" db="EMBL/GenBank/DDBJ databases">
        <title>Genome sequence of Toxoplasma gondii RH-88 strain.</title>
        <authorList>
            <person name="Lorenzi H.A."/>
            <person name="Venepally P."/>
            <person name="Rozenberg A."/>
            <person name="Sibley D."/>
        </authorList>
    </citation>
    <scope>NUCLEOTIDE SEQUENCE [LARGE SCALE GENOMIC DNA]</scope>
    <source>
        <strain evidence="22 24">RH-88</strain>
    </source>
</reference>
<dbReference type="GO" id="GO:0000287">
    <property type="term" value="F:magnesium ion binding"/>
    <property type="evidence" value="ECO:0007669"/>
    <property type="project" value="UniProtKB-UniRule"/>
</dbReference>
<feature type="binding site" evidence="16">
    <location>
        <position position="972"/>
    </location>
    <ligand>
        <name>ATP</name>
        <dbReference type="ChEBI" id="CHEBI:30616"/>
    </ligand>
</feature>
<keyword evidence="10 18" id="KW-1278">Translocase</keyword>
<evidence type="ECO:0000256" key="18">
    <source>
        <dbReference type="RuleBase" id="RU362033"/>
    </source>
</evidence>
<dbReference type="InterPro" id="IPR001757">
    <property type="entry name" value="P_typ_ATPase"/>
</dbReference>
<dbReference type="AlphaFoldDB" id="A0A7J6K1J4"/>
<comment type="catalytic activity">
    <reaction evidence="14 18">
        <text>ATP + H2O + phospholipidSide 1 = ADP + phosphate + phospholipidSide 2.</text>
        <dbReference type="EC" id="7.6.2.1"/>
    </reaction>
</comment>
<dbReference type="PANTHER" id="PTHR24092">
    <property type="entry name" value="PROBABLE PHOSPHOLIPID-TRANSPORTING ATPASE"/>
    <property type="match status" value="1"/>
</dbReference>
<evidence type="ECO:0000259" key="21">
    <source>
        <dbReference type="Pfam" id="PF16212"/>
    </source>
</evidence>
<dbReference type="SUPFAM" id="SSF81665">
    <property type="entry name" value="Calcium ATPase, transmembrane domain M"/>
    <property type="match status" value="1"/>
</dbReference>
<feature type="compositionally biased region" description="Basic and acidic residues" evidence="19">
    <location>
        <begin position="649"/>
        <end position="670"/>
    </location>
</feature>
<dbReference type="GO" id="GO:0140326">
    <property type="term" value="F:ATPase-coupled intramembrane lipid transporter activity"/>
    <property type="evidence" value="ECO:0007669"/>
    <property type="project" value="UniProtKB-EC"/>
</dbReference>
<dbReference type="FunFam" id="3.40.50.1000:FF:000009">
    <property type="entry name" value="Phospholipid-transporting ATPase"/>
    <property type="match status" value="1"/>
</dbReference>
<feature type="binding site" evidence="16">
    <location>
        <position position="1001"/>
    </location>
    <ligand>
        <name>ATP</name>
        <dbReference type="ChEBI" id="CHEBI:30616"/>
    </ligand>
</feature>
<feature type="region of interest" description="Disordered" evidence="19">
    <location>
        <begin position="21"/>
        <end position="90"/>
    </location>
</feature>
<dbReference type="PROSITE" id="PS00154">
    <property type="entry name" value="ATPASE_E1_E2"/>
    <property type="match status" value="1"/>
</dbReference>
<accession>A0A7J6K1J4</accession>
<feature type="binding site" evidence="16">
    <location>
        <position position="889"/>
    </location>
    <ligand>
        <name>ATP</name>
        <dbReference type="ChEBI" id="CHEBI:30616"/>
    </ligand>
</feature>
<evidence type="ECO:0000256" key="9">
    <source>
        <dbReference type="ARBA" id="ARBA00022842"/>
    </source>
</evidence>
<feature type="binding site" evidence="16">
    <location>
        <position position="710"/>
    </location>
    <ligand>
        <name>ATP</name>
        <dbReference type="ChEBI" id="CHEBI:30616"/>
    </ligand>
</feature>
<evidence type="ECO:0000256" key="1">
    <source>
        <dbReference type="ARBA" id="ARBA00001946"/>
    </source>
</evidence>
<comment type="similarity">
    <text evidence="3 18">Belongs to the cation transport ATPase (P-type) (TC 3.A.3) family. Type IV subfamily.</text>
</comment>
<dbReference type="InterPro" id="IPR044492">
    <property type="entry name" value="P_typ_ATPase_HD_dom"/>
</dbReference>
<evidence type="ECO:0000256" key="7">
    <source>
        <dbReference type="ARBA" id="ARBA00022741"/>
    </source>
</evidence>
<feature type="transmembrane region" description="Helical" evidence="18">
    <location>
        <begin position="1192"/>
        <end position="1211"/>
    </location>
</feature>
<feature type="compositionally biased region" description="Pro residues" evidence="19">
    <location>
        <begin position="387"/>
        <end position="397"/>
    </location>
</feature>
<evidence type="ECO:0000256" key="12">
    <source>
        <dbReference type="ARBA" id="ARBA00023055"/>
    </source>
</evidence>
<feature type="domain" description="P-type ATPase C-terminal" evidence="21">
    <location>
        <begin position="1025"/>
        <end position="1252"/>
    </location>
</feature>
<dbReference type="GO" id="GO:0016887">
    <property type="term" value="F:ATP hydrolysis activity"/>
    <property type="evidence" value="ECO:0007669"/>
    <property type="project" value="InterPro"/>
</dbReference>
<dbReference type="GO" id="GO:0005802">
    <property type="term" value="C:trans-Golgi network"/>
    <property type="evidence" value="ECO:0007669"/>
    <property type="project" value="TreeGrafter"/>
</dbReference>
<dbReference type="InterPro" id="IPR018303">
    <property type="entry name" value="ATPase_P-typ_P_site"/>
</dbReference>
<dbReference type="SUPFAM" id="SSF56784">
    <property type="entry name" value="HAD-like"/>
    <property type="match status" value="1"/>
</dbReference>
<keyword evidence="9 17" id="KW-0460">Magnesium</keyword>
<evidence type="ECO:0000256" key="10">
    <source>
        <dbReference type="ARBA" id="ARBA00022967"/>
    </source>
</evidence>
<keyword evidence="13 18" id="KW-0472">Membrane</keyword>
<feature type="region of interest" description="Disordered" evidence="19">
    <location>
        <begin position="640"/>
        <end position="670"/>
    </location>
</feature>
<dbReference type="VEuPathDB" id="ToxoDB:TGME49_224190"/>
<dbReference type="Pfam" id="PF16209">
    <property type="entry name" value="PhoLip_ATPase_N"/>
    <property type="match status" value="1"/>
</dbReference>
<keyword evidence="5 18" id="KW-0812">Transmembrane</keyword>
<proteinExistence type="evidence at transcript level"/>
<feature type="compositionally biased region" description="Low complexity" evidence="19">
    <location>
        <begin position="21"/>
        <end position="50"/>
    </location>
</feature>
<evidence type="ECO:0000256" key="6">
    <source>
        <dbReference type="ARBA" id="ARBA00022723"/>
    </source>
</evidence>
<evidence type="ECO:0000256" key="4">
    <source>
        <dbReference type="ARBA" id="ARBA00022448"/>
    </source>
</evidence>
<evidence type="ECO:0000256" key="2">
    <source>
        <dbReference type="ARBA" id="ARBA00004127"/>
    </source>
</evidence>
<evidence type="ECO:0000256" key="19">
    <source>
        <dbReference type="SAM" id="MobiDB-lite"/>
    </source>
</evidence>
<dbReference type="InterPro" id="IPR032630">
    <property type="entry name" value="P_typ_ATPase_c"/>
</dbReference>
<evidence type="ECO:0000313" key="22">
    <source>
        <dbReference type="EMBL" id="KAF4640472.1"/>
    </source>
</evidence>
<organism evidence="22 24">
    <name type="scientific">Toxoplasma gondii</name>
    <dbReference type="NCBI Taxonomy" id="5811"/>
    <lineage>
        <taxon>Eukaryota</taxon>
        <taxon>Sar</taxon>
        <taxon>Alveolata</taxon>
        <taxon>Apicomplexa</taxon>
        <taxon>Conoidasida</taxon>
        <taxon>Coccidia</taxon>
        <taxon>Eucoccidiorida</taxon>
        <taxon>Eimeriorina</taxon>
        <taxon>Sarcocystidae</taxon>
        <taxon>Toxoplasma</taxon>
    </lineage>
</organism>
<dbReference type="SFLD" id="SFLDS00003">
    <property type="entry name" value="Haloacid_Dehalogenase"/>
    <property type="match status" value="1"/>
</dbReference>
<evidence type="ECO:0000256" key="17">
    <source>
        <dbReference type="PIRSR" id="PIRSR606539-3"/>
    </source>
</evidence>
<dbReference type="EC" id="7.6.2.1" evidence="18"/>
<gene>
    <name evidence="22" type="ORF">TGRH88_043980</name>
</gene>
<dbReference type="GO" id="GO:0006890">
    <property type="term" value="P:retrograde vesicle-mediated transport, Golgi to endoplasmic reticulum"/>
    <property type="evidence" value="ECO:0007669"/>
    <property type="project" value="TreeGrafter"/>
</dbReference>
<dbReference type="GO" id="GO:0005886">
    <property type="term" value="C:plasma membrane"/>
    <property type="evidence" value="ECO:0007669"/>
    <property type="project" value="TreeGrafter"/>
</dbReference>
<dbReference type="GO" id="GO:0005768">
    <property type="term" value="C:endosome"/>
    <property type="evidence" value="ECO:0007669"/>
    <property type="project" value="TreeGrafter"/>
</dbReference>
<sequence>MSAYSRRSPERPVDYCLLSSLNDAPASSSSSSSSSLVSASPPPSLSSVPPGFSASVAFRSLGRRREAGRAAQNSEPSGKRERSRGRTLRCEHGALRAAEEKRRARLSEDETARLNAEENAMDWDVPPPASSADYQAAAEDAPVLTLGSRRGTCAQDGNCLQRVCAWLAHACCGVQPQYQERLLYLDGRTVPQYFPSNAIKNTKYNVFTFLPMVLMQQFKFFFNLFYLAVALAQLLPLLQVGPLFTYLAPLAFVLFVTLAKEAYDDYKRYVRDREMNEQGYKRLTPEGTKDVTAAKIEVGDIIQIEANQRVPADVVFLRTTDKSGSCFIRTDQLDGETDWKLRRAVHCTQRLSSPGDLCRATGWCHVEAPRQDIDEFTGKFVLTRAPSPAPPAPPAPPLASFGADGDCGCESRLEAGELDGDRQTEGEKKNCEEEQLMVSTHGGRTTRDGEQPIVEGLTLDNVLWANTVVASGSVLGLAIYTGKETRATMNASQATMKVGQFDLEVNLMSKVLFGILALLAFVLVALRRLEGIWPIYFLRFVLLLSSIIPVSLQVNLVMAKTLYSIFIMRDRRMKDTVVRTSTLPEELGRIDFLFSDKTGTLTRNEMHFKRLHIGRAMFAEDGLTELRIFLESYFLRSHPVSPANADQPSWRDRERARTGERERGRELGGRRGEVVHAAVEAIRALSLCHNVTPVKDEDSQITFQAASPDEVALVTFARDIGVKLVHRDEHCIRLEVPGGAALEYSVLTTFPFSSETKRMGIILREASSQKIFFLVKGAEAVMIPRLQPKGSHWLQEECDNFARQGLRTIVLAQKELSEAEYDLFATRYAAARAAMTDRHSKCRREIERLEEDLRLLGLTGVEDKLQNDVPATLEALRHAGVKVWMLTGDKVETATCIAVSAGLKARQHSLTILSSQSIRTPSQTQEALERFAMGPSESVLVVDGRVLGAALQHFPHYFVRVAAQAPAVVCCRCSPTQKADVVRFVKKFTGRRACAVGDGGNDVSMIQAADVGIGIVGKEGRQASLAADFSITQFSHLRRLLLWHGRNAYQRSAKLAQFVIHRGLIIAFIQVIFSAIFYFIPLAIFQGWLQVGYATYYTMAPVFSLVLDEELPEDVVFMFPELYQTLKNGRVLSVKTFFGWVWKSIYQAAVVMMGAVALFENSFTNVVSITFTALILAELLNVASEIQTWHPLMIASEICTVVIYIFSMFILRSYFDITFIMTLTFWAKVTAVTLVSWVPIQIFKAVKKTLQPPQHAKLASP</sequence>
<feature type="region of interest" description="Disordered" evidence="19">
    <location>
        <begin position="384"/>
        <end position="403"/>
    </location>
</feature>
<dbReference type="NCBIfam" id="TIGR01652">
    <property type="entry name" value="ATPase-Plipid"/>
    <property type="match status" value="1"/>
</dbReference>
<dbReference type="InterPro" id="IPR023299">
    <property type="entry name" value="ATPase_P-typ_cyto_dom_N"/>
</dbReference>
<feature type="domain" description="P-type ATPase N-terminal" evidence="20">
    <location>
        <begin position="192"/>
        <end position="246"/>
    </location>
</feature>
<feature type="binding site" evidence="16">
    <location>
        <position position="887"/>
    </location>
    <ligand>
        <name>ATP</name>
        <dbReference type="ChEBI" id="CHEBI:30616"/>
    </ligand>
</feature>
<feature type="binding site" evidence="16">
    <location>
        <position position="1002"/>
    </location>
    <ligand>
        <name>ATP</name>
        <dbReference type="ChEBI" id="CHEBI:30616"/>
    </ligand>
</feature>
<dbReference type="GO" id="GO:0005524">
    <property type="term" value="F:ATP binding"/>
    <property type="evidence" value="ECO:0007669"/>
    <property type="project" value="UniProtKB-UniRule"/>
</dbReference>
<protein>
    <recommendedName>
        <fullName evidence="18">Phospholipid-transporting ATPase</fullName>
        <ecNumber evidence="18">7.6.2.1</ecNumber>
    </recommendedName>
</protein>
<dbReference type="GO" id="GO:0045332">
    <property type="term" value="P:phospholipid translocation"/>
    <property type="evidence" value="ECO:0007669"/>
    <property type="project" value="TreeGrafter"/>
</dbReference>
<feature type="binding site" evidence="16">
    <location>
        <position position="597"/>
    </location>
    <ligand>
        <name>ATP</name>
        <dbReference type="ChEBI" id="CHEBI:30616"/>
    </ligand>
</feature>
<dbReference type="Pfam" id="PF13246">
    <property type="entry name" value="Cation_ATPase"/>
    <property type="match status" value="1"/>
</dbReference>
<dbReference type="InterPro" id="IPR008250">
    <property type="entry name" value="ATPase_P-typ_transduc_dom_A_sf"/>
</dbReference>
<evidence type="ECO:0000256" key="8">
    <source>
        <dbReference type="ARBA" id="ARBA00022840"/>
    </source>
</evidence>
<feature type="transmembrane region" description="Helical" evidence="18">
    <location>
        <begin position="1162"/>
        <end position="1180"/>
    </location>
</feature>
<dbReference type="InterPro" id="IPR006539">
    <property type="entry name" value="P-type_ATPase_IV"/>
</dbReference>
<feature type="binding site" evidence="16">
    <location>
        <position position="776"/>
    </location>
    <ligand>
        <name>ATP</name>
        <dbReference type="ChEBI" id="CHEBI:30616"/>
    </ligand>
</feature>
<evidence type="ECO:0000256" key="3">
    <source>
        <dbReference type="ARBA" id="ARBA00008109"/>
    </source>
</evidence>
<evidence type="ECO:0000256" key="11">
    <source>
        <dbReference type="ARBA" id="ARBA00022989"/>
    </source>
</evidence>